<dbReference type="Proteomes" id="UP000196710">
    <property type="component" value="Chromosome"/>
</dbReference>
<feature type="transmembrane region" description="Helical" evidence="1">
    <location>
        <begin position="82"/>
        <end position="106"/>
    </location>
</feature>
<evidence type="ECO:0000313" key="4">
    <source>
        <dbReference type="Proteomes" id="UP000196710"/>
    </source>
</evidence>
<dbReference type="KEGG" id="amur:ADH66_11365"/>
<dbReference type="RefSeq" id="WP_066540761.1">
    <property type="nucleotide sequence ID" value="NZ_CP021422.1"/>
</dbReference>
<dbReference type="Pfam" id="PF22564">
    <property type="entry name" value="HAAS"/>
    <property type="match status" value="1"/>
</dbReference>
<dbReference type="EMBL" id="CP065321">
    <property type="protein sequence ID" value="QQR30475.1"/>
    <property type="molecule type" value="Genomic_DNA"/>
</dbReference>
<dbReference type="Proteomes" id="UP000596035">
    <property type="component" value="Chromosome"/>
</dbReference>
<sequence>MTEEINKYLESVRRQLKKAGDRDGEYFAVLRQEVDTYCAEHPLATAEDLLTYFGSPSSQAEEFLRNAPKGFTQQKLALRRRFFAFTKVVLAVLAAAIILLLSVLVIDTWSYTHGSVTESSAMEGHYEGSESALEAFY</sequence>
<dbReference type="AlphaFoldDB" id="A0A1Z2XS61"/>
<keyword evidence="4" id="KW-1185">Reference proteome</keyword>
<evidence type="ECO:0000313" key="2">
    <source>
        <dbReference type="EMBL" id="ASB41201.1"/>
    </source>
</evidence>
<evidence type="ECO:0000256" key="1">
    <source>
        <dbReference type="SAM" id="Phobius"/>
    </source>
</evidence>
<name>A0A1Z2XS61_9FIRM</name>
<proteinExistence type="predicted"/>
<reference evidence="4" key="2">
    <citation type="submission" date="2017-05" db="EMBL/GenBank/DDBJ databases">
        <title>Improved OligoMM genomes.</title>
        <authorList>
            <person name="Garzetti D."/>
        </authorList>
    </citation>
    <scope>NUCLEOTIDE SEQUENCE [LARGE SCALE GENOMIC DNA]</scope>
    <source>
        <strain evidence="4">KB18</strain>
    </source>
</reference>
<organism evidence="3 5">
    <name type="scientific">Acutalibacter muris</name>
    <dbReference type="NCBI Taxonomy" id="1796620"/>
    <lineage>
        <taxon>Bacteria</taxon>
        <taxon>Bacillati</taxon>
        <taxon>Bacillota</taxon>
        <taxon>Clostridia</taxon>
        <taxon>Eubacteriales</taxon>
        <taxon>Acutalibacteraceae</taxon>
        <taxon>Acutalibacter</taxon>
    </lineage>
</organism>
<evidence type="ECO:0000313" key="5">
    <source>
        <dbReference type="Proteomes" id="UP000596035"/>
    </source>
</evidence>
<keyword evidence="1" id="KW-1133">Transmembrane helix</keyword>
<protein>
    <recommendedName>
        <fullName evidence="6">DUF1700 domain-containing protein</fullName>
    </recommendedName>
</protein>
<evidence type="ECO:0000313" key="3">
    <source>
        <dbReference type="EMBL" id="QQR30475.1"/>
    </source>
</evidence>
<evidence type="ECO:0008006" key="6">
    <source>
        <dbReference type="Google" id="ProtNLM"/>
    </source>
</evidence>
<keyword evidence="1" id="KW-0472">Membrane</keyword>
<accession>A0A1Z2XS61</accession>
<keyword evidence="1" id="KW-0812">Transmembrane</keyword>
<reference evidence="3 5" key="3">
    <citation type="submission" date="2020-11" db="EMBL/GenBank/DDBJ databases">
        <title>Closed and high quality bacterial genomes of the OMM12 community.</title>
        <authorList>
            <person name="Marbouty M."/>
            <person name="Lamy-Besnier Q."/>
            <person name="Debarbieux L."/>
            <person name="Koszul R."/>
        </authorList>
    </citation>
    <scope>NUCLEOTIDE SEQUENCE [LARGE SCALE GENOMIC DNA]</scope>
    <source>
        <strain evidence="3 5">KB18</strain>
    </source>
</reference>
<reference evidence="2" key="1">
    <citation type="journal article" date="2017" name="Genome Announc.">
        <title>High-Quality Whole-Genome Sequences of the Oligo-Mouse-Microbiota Bacterial Community.</title>
        <authorList>
            <person name="Garzetti D."/>
            <person name="Brugiroux S."/>
            <person name="Bunk B."/>
            <person name="Pukall R."/>
            <person name="McCoy K.D."/>
            <person name="Macpherson A.J."/>
            <person name="Stecher B."/>
        </authorList>
    </citation>
    <scope>NUCLEOTIDE SEQUENCE</scope>
    <source>
        <strain evidence="2">KB18</strain>
    </source>
</reference>
<dbReference type="EMBL" id="CP021422">
    <property type="protein sequence ID" value="ASB41201.1"/>
    <property type="molecule type" value="Genomic_DNA"/>
</dbReference>
<gene>
    <name evidence="2" type="ORF">ADH66_11365</name>
    <name evidence="3" type="ORF">I5Q82_01685</name>
</gene>